<dbReference type="GeneID" id="9378121"/>
<proteinExistence type="predicted"/>
<feature type="region of interest" description="Disordered" evidence="1">
    <location>
        <begin position="177"/>
        <end position="207"/>
    </location>
</feature>
<feature type="compositionally biased region" description="Basic and acidic residues" evidence="1">
    <location>
        <begin position="183"/>
        <end position="196"/>
    </location>
</feature>
<feature type="compositionally biased region" description="Polar residues" evidence="1">
    <location>
        <begin position="109"/>
        <end position="119"/>
    </location>
</feature>
<feature type="region of interest" description="Disordered" evidence="1">
    <location>
        <begin position="45"/>
        <end position="119"/>
    </location>
</feature>
<dbReference type="AlphaFoldDB" id="D6RP78"/>
<comment type="caution">
    <text evidence="2">The sequence shown here is derived from an EMBL/GenBank/DDBJ whole genome shotgun (WGS) entry which is preliminary data.</text>
</comment>
<keyword evidence="3" id="KW-1185">Reference proteome</keyword>
<sequence length="207" mass="22902">MRKYCQSAALRASSIRNSARSTGYRTTVGIRTGLVCEVLHLPMSPPEPGLERMQPSMGSQEKSKDQVEKGQAQGQACQKSCLDSSVQQETTGMRGRKLGPLRTEDQDQEGPSTVTDLENTRCSIQRTYPPSRRKCTTEKQPGGMELEYNIVGLEKTRVKSLRYSVGCCRVNTFVKRQGGNGEEGIRKGGREEEGRKSKGKKGKGNKR</sequence>
<dbReference type="Proteomes" id="UP000001861">
    <property type="component" value="Unassembled WGS sequence"/>
</dbReference>
<evidence type="ECO:0000256" key="1">
    <source>
        <dbReference type="SAM" id="MobiDB-lite"/>
    </source>
</evidence>
<dbReference type="EMBL" id="AACS02000008">
    <property type="protein sequence ID" value="EFI27236.1"/>
    <property type="molecule type" value="Genomic_DNA"/>
</dbReference>
<reference evidence="2 3" key="1">
    <citation type="journal article" date="2010" name="Proc. Natl. Acad. Sci. U.S.A.">
        <title>Insights into evolution of multicellular fungi from the assembled chromosomes of the mushroom Coprinopsis cinerea (Coprinus cinereus).</title>
        <authorList>
            <person name="Stajich J.E."/>
            <person name="Wilke S.K."/>
            <person name="Ahren D."/>
            <person name="Au C.H."/>
            <person name="Birren B.W."/>
            <person name="Borodovsky M."/>
            <person name="Burns C."/>
            <person name="Canback B."/>
            <person name="Casselton L.A."/>
            <person name="Cheng C.K."/>
            <person name="Deng J."/>
            <person name="Dietrich F.S."/>
            <person name="Fargo D.C."/>
            <person name="Farman M.L."/>
            <person name="Gathman A.C."/>
            <person name="Goldberg J."/>
            <person name="Guigo R."/>
            <person name="Hoegger P.J."/>
            <person name="Hooker J.B."/>
            <person name="Huggins A."/>
            <person name="James T.Y."/>
            <person name="Kamada T."/>
            <person name="Kilaru S."/>
            <person name="Kodira C."/>
            <person name="Kues U."/>
            <person name="Kupfer D."/>
            <person name="Kwan H.S."/>
            <person name="Lomsadze A."/>
            <person name="Li W."/>
            <person name="Lilly W.W."/>
            <person name="Ma L.J."/>
            <person name="Mackey A.J."/>
            <person name="Manning G."/>
            <person name="Martin F."/>
            <person name="Muraguchi H."/>
            <person name="Natvig D.O."/>
            <person name="Palmerini H."/>
            <person name="Ramesh M.A."/>
            <person name="Rehmeyer C.J."/>
            <person name="Roe B.A."/>
            <person name="Shenoy N."/>
            <person name="Stanke M."/>
            <person name="Ter-Hovhannisyan V."/>
            <person name="Tunlid A."/>
            <person name="Velagapudi R."/>
            <person name="Vision T.J."/>
            <person name="Zeng Q."/>
            <person name="Zolan M.E."/>
            <person name="Pukkila P.J."/>
        </authorList>
    </citation>
    <scope>NUCLEOTIDE SEQUENCE [LARGE SCALE GENOMIC DNA]</scope>
    <source>
        <strain evidence="3">Okayama-7 / 130 / ATCC MYA-4618 / FGSC 9003</strain>
    </source>
</reference>
<evidence type="ECO:0000313" key="2">
    <source>
        <dbReference type="EMBL" id="EFI27236.1"/>
    </source>
</evidence>
<feature type="compositionally biased region" description="Polar residues" evidence="1">
    <location>
        <begin position="72"/>
        <end position="91"/>
    </location>
</feature>
<evidence type="ECO:0000313" key="3">
    <source>
        <dbReference type="Proteomes" id="UP000001861"/>
    </source>
</evidence>
<accession>D6RP78</accession>
<feature type="compositionally biased region" description="Basic residues" evidence="1">
    <location>
        <begin position="197"/>
        <end position="207"/>
    </location>
</feature>
<gene>
    <name evidence="2" type="ORF">CC1G_15064</name>
</gene>
<dbReference type="HOGENOM" id="CLU_1326314_0_0_1"/>
<dbReference type="VEuPathDB" id="FungiDB:CC1G_15064"/>
<organism evidence="2 3">
    <name type="scientific">Coprinopsis cinerea (strain Okayama-7 / 130 / ATCC MYA-4618 / FGSC 9003)</name>
    <name type="common">Inky cap fungus</name>
    <name type="synonym">Hormographiella aspergillata</name>
    <dbReference type="NCBI Taxonomy" id="240176"/>
    <lineage>
        <taxon>Eukaryota</taxon>
        <taxon>Fungi</taxon>
        <taxon>Dikarya</taxon>
        <taxon>Basidiomycota</taxon>
        <taxon>Agaricomycotina</taxon>
        <taxon>Agaricomycetes</taxon>
        <taxon>Agaricomycetidae</taxon>
        <taxon>Agaricales</taxon>
        <taxon>Agaricineae</taxon>
        <taxon>Psathyrellaceae</taxon>
        <taxon>Coprinopsis</taxon>
    </lineage>
</organism>
<dbReference type="InParanoid" id="D6RP78"/>
<protein>
    <submittedName>
        <fullName evidence="2">Uncharacterized protein</fullName>
    </submittedName>
</protein>
<name>D6RP78_COPC7</name>
<dbReference type="RefSeq" id="XP_002910730.1">
    <property type="nucleotide sequence ID" value="XM_002910684.1"/>
</dbReference>
<dbReference type="KEGG" id="cci:CC1G_15064"/>